<dbReference type="GO" id="GO:0005975">
    <property type="term" value="P:carbohydrate metabolic process"/>
    <property type="evidence" value="ECO:0007669"/>
    <property type="project" value="InterPro"/>
</dbReference>
<protein>
    <submittedName>
        <fullName evidence="1">Aldose 1-epimerase</fullName>
    </submittedName>
</protein>
<accession>K9XV03</accession>
<keyword evidence="2" id="KW-1185">Reference proteome</keyword>
<proteinExistence type="predicted"/>
<reference evidence="2" key="1">
    <citation type="journal article" date="2013" name="Proc. Natl. Acad. Sci. U.S.A.">
        <title>Improving the coverage of the cyanobacterial phylum using diversity-driven genome sequencing.</title>
        <authorList>
            <person name="Shih P.M."/>
            <person name="Wu D."/>
            <person name="Latifi A."/>
            <person name="Axen S.D."/>
            <person name="Fewer D.P."/>
            <person name="Talla E."/>
            <person name="Calteau A."/>
            <person name="Cai F."/>
            <person name="Tandeau de Marsac N."/>
            <person name="Rippka R."/>
            <person name="Herdman M."/>
            <person name="Sivonen K."/>
            <person name="Coursin T."/>
            <person name="Laurent T."/>
            <person name="Goodwin L."/>
            <person name="Nolan M."/>
            <person name="Davenport K.W."/>
            <person name="Han C.S."/>
            <person name="Rubin E.M."/>
            <person name="Eisen J.A."/>
            <person name="Woyke T."/>
            <person name="Gugger M."/>
            <person name="Kerfeld C.A."/>
        </authorList>
    </citation>
    <scope>NUCLEOTIDE SEQUENCE [LARGE SCALE GENOMIC DNA]</scope>
    <source>
        <strain evidence="2">ATCC 29371 / PCC 7437</strain>
    </source>
</reference>
<dbReference type="PANTHER" id="PTHR11122:SF13">
    <property type="entry name" value="GLUCOSE-6-PHOSPHATE 1-EPIMERASE"/>
    <property type="match status" value="1"/>
</dbReference>
<dbReference type="KEGG" id="scs:Sta7437_1937"/>
<organism evidence="1 2">
    <name type="scientific">Stanieria cyanosphaera (strain ATCC 29371 / PCC 7437)</name>
    <dbReference type="NCBI Taxonomy" id="111780"/>
    <lineage>
        <taxon>Bacteria</taxon>
        <taxon>Bacillati</taxon>
        <taxon>Cyanobacteriota</taxon>
        <taxon>Cyanophyceae</taxon>
        <taxon>Pleurocapsales</taxon>
        <taxon>Dermocarpellaceae</taxon>
        <taxon>Stanieria</taxon>
    </lineage>
</organism>
<sequence>MFEITQKQEQYQTYVMTDVQAQSQIEVVPERGAIITRWRVKEEEILYLDQERFTHPELSIRGGIPILFPICGNLPNNSYTYQNQTYQLKQHGFARDLPWKVIETNDHDCASMTLALQSDEQTLMVYPFEFEITFTYQLKRNSLRILQTYHNQSEAIMPFATGLHPYFQVEAKNQLQFEIPATFYQDQVSKETYPFKGKFDFTQAEIDVAFTQIDKHHTAIADLNKNHKISINYSDCYSTLVFWTIKGKDYVCLEPWTAPRNALNTQEKLICLEPGNTFDSVVEINLSYF</sequence>
<evidence type="ECO:0000313" key="1">
    <source>
        <dbReference type="EMBL" id="AFZ35492.1"/>
    </source>
</evidence>
<evidence type="ECO:0000313" key="2">
    <source>
        <dbReference type="Proteomes" id="UP000010473"/>
    </source>
</evidence>
<dbReference type="Pfam" id="PF01263">
    <property type="entry name" value="Aldose_epim"/>
    <property type="match status" value="1"/>
</dbReference>
<dbReference type="InterPro" id="IPR011013">
    <property type="entry name" value="Gal_mutarotase_sf_dom"/>
</dbReference>
<dbReference type="PANTHER" id="PTHR11122">
    <property type="entry name" value="APOSPORY-ASSOCIATED PROTEIN C-RELATED"/>
    <property type="match status" value="1"/>
</dbReference>
<dbReference type="InterPro" id="IPR008183">
    <property type="entry name" value="Aldose_1/G6P_1-epimerase"/>
</dbReference>
<name>K9XV03_STAC7</name>
<dbReference type="PATRIC" id="fig|111780.3.peg.2026"/>
<dbReference type="eggNOG" id="COG2017">
    <property type="taxonomic scope" value="Bacteria"/>
</dbReference>
<dbReference type="STRING" id="111780.Sta7437_1937"/>
<dbReference type="Proteomes" id="UP000010473">
    <property type="component" value="Chromosome"/>
</dbReference>
<dbReference type="AlphaFoldDB" id="K9XV03"/>
<dbReference type="CDD" id="cd09025">
    <property type="entry name" value="Aldose_epim_Slr1438"/>
    <property type="match status" value="1"/>
</dbReference>
<dbReference type="Gene3D" id="2.70.98.10">
    <property type="match status" value="1"/>
</dbReference>
<dbReference type="OrthoDB" id="9795355at2"/>
<dbReference type="GO" id="GO:0016853">
    <property type="term" value="F:isomerase activity"/>
    <property type="evidence" value="ECO:0007669"/>
    <property type="project" value="InterPro"/>
</dbReference>
<dbReference type="SUPFAM" id="SSF74650">
    <property type="entry name" value="Galactose mutarotase-like"/>
    <property type="match status" value="1"/>
</dbReference>
<dbReference type="InterPro" id="IPR014718">
    <property type="entry name" value="GH-type_carb-bd"/>
</dbReference>
<dbReference type="EMBL" id="CP003653">
    <property type="protein sequence ID" value="AFZ35492.1"/>
    <property type="molecule type" value="Genomic_DNA"/>
</dbReference>
<dbReference type="GO" id="GO:0030246">
    <property type="term" value="F:carbohydrate binding"/>
    <property type="evidence" value="ECO:0007669"/>
    <property type="project" value="InterPro"/>
</dbReference>
<dbReference type="HOGENOM" id="CLU_057834_0_0_3"/>
<dbReference type="RefSeq" id="WP_015193163.1">
    <property type="nucleotide sequence ID" value="NC_019748.1"/>
</dbReference>
<gene>
    <name evidence="1" type="ordered locus">Sta7437_1937</name>
</gene>